<comment type="caution">
    <text evidence="5">The sequence shown here is derived from an EMBL/GenBank/DDBJ whole genome shotgun (WGS) entry which is preliminary data.</text>
</comment>
<comment type="cofactor">
    <cofactor evidence="1">
        <name>Mg(2+)</name>
        <dbReference type="ChEBI" id="CHEBI:18420"/>
    </cofactor>
</comment>
<dbReference type="PANTHER" id="PTHR43046:SF12">
    <property type="entry name" value="GDP-MANNOSE MANNOSYL HYDROLASE"/>
    <property type="match status" value="1"/>
</dbReference>
<dbReference type="Pfam" id="PF00293">
    <property type="entry name" value="NUDIX"/>
    <property type="match status" value="1"/>
</dbReference>
<reference evidence="5 6" key="1">
    <citation type="submission" date="2021-03" db="EMBL/GenBank/DDBJ databases">
        <title>Sequencing the genomes of 1000 actinobacteria strains.</title>
        <authorList>
            <person name="Klenk H.-P."/>
        </authorList>
    </citation>
    <scope>NUCLEOTIDE SEQUENCE [LARGE SCALE GENOMIC DNA]</scope>
    <source>
        <strain evidence="5 6">DSM 46670</strain>
    </source>
</reference>
<dbReference type="CDD" id="cd04685">
    <property type="entry name" value="NUDIX_Hydrolase"/>
    <property type="match status" value="1"/>
</dbReference>
<name>A0ABS4TUE9_9PSEU</name>
<organism evidence="5 6">
    <name type="scientific">Kibdelosporangium banguiense</name>
    <dbReference type="NCBI Taxonomy" id="1365924"/>
    <lineage>
        <taxon>Bacteria</taxon>
        <taxon>Bacillati</taxon>
        <taxon>Actinomycetota</taxon>
        <taxon>Actinomycetes</taxon>
        <taxon>Pseudonocardiales</taxon>
        <taxon>Pseudonocardiaceae</taxon>
        <taxon>Kibdelosporangium</taxon>
    </lineage>
</organism>
<dbReference type="PANTHER" id="PTHR43046">
    <property type="entry name" value="GDP-MANNOSE MANNOSYL HYDROLASE"/>
    <property type="match status" value="1"/>
</dbReference>
<dbReference type="InterPro" id="IPR000086">
    <property type="entry name" value="NUDIX_hydrolase_dom"/>
</dbReference>
<evidence type="ECO:0000313" key="5">
    <source>
        <dbReference type="EMBL" id="MBP2328039.1"/>
    </source>
</evidence>
<evidence type="ECO:0000256" key="2">
    <source>
        <dbReference type="ARBA" id="ARBA00022801"/>
    </source>
</evidence>
<dbReference type="SUPFAM" id="SSF55811">
    <property type="entry name" value="Nudix"/>
    <property type="match status" value="1"/>
</dbReference>
<protein>
    <submittedName>
        <fullName evidence="5">8-oxo-dGTP pyrophosphatase MutT (NUDIX family)</fullName>
    </submittedName>
</protein>
<accession>A0ABS4TUE9</accession>
<feature type="domain" description="Nudix hydrolase" evidence="4">
    <location>
        <begin position="7"/>
        <end position="147"/>
    </location>
</feature>
<keyword evidence="2" id="KW-0378">Hydrolase</keyword>
<evidence type="ECO:0000256" key="1">
    <source>
        <dbReference type="ARBA" id="ARBA00001946"/>
    </source>
</evidence>
<dbReference type="PROSITE" id="PS00893">
    <property type="entry name" value="NUDIX_BOX"/>
    <property type="match status" value="1"/>
</dbReference>
<dbReference type="PROSITE" id="PS51462">
    <property type="entry name" value="NUDIX"/>
    <property type="match status" value="1"/>
</dbReference>
<dbReference type="EMBL" id="JAGINW010000001">
    <property type="protein sequence ID" value="MBP2328039.1"/>
    <property type="molecule type" value="Genomic_DNA"/>
</dbReference>
<keyword evidence="3" id="KW-0460">Magnesium</keyword>
<dbReference type="Proteomes" id="UP001519332">
    <property type="component" value="Unassembled WGS sequence"/>
</dbReference>
<dbReference type="InterPro" id="IPR015797">
    <property type="entry name" value="NUDIX_hydrolase-like_dom_sf"/>
</dbReference>
<evidence type="ECO:0000313" key="6">
    <source>
        <dbReference type="Proteomes" id="UP001519332"/>
    </source>
</evidence>
<gene>
    <name evidence="5" type="ORF">JOF56_008424</name>
</gene>
<keyword evidence="6" id="KW-1185">Reference proteome</keyword>
<dbReference type="RefSeq" id="WP_209645111.1">
    <property type="nucleotide sequence ID" value="NZ_JAGINW010000001.1"/>
</dbReference>
<dbReference type="InterPro" id="IPR020084">
    <property type="entry name" value="NUDIX_hydrolase_CS"/>
</dbReference>
<evidence type="ECO:0000256" key="3">
    <source>
        <dbReference type="ARBA" id="ARBA00022842"/>
    </source>
</evidence>
<proteinExistence type="predicted"/>
<sequence>MLEPKTYRRRSARLLVVDDAERVLLLRFRTEHGHIWLTPGGGVRDGEPLRDAAAREALEEIGLVVTPDDLGAPVAYSFGHAEFSWATGIFRDDFFYFRVTTHDVDTSRMEKLEQSHHGGHRWWTTGELTATTETVYPLQLVPLLTGLSTNPATAKPVQLPWHH</sequence>
<dbReference type="Gene3D" id="3.90.79.10">
    <property type="entry name" value="Nucleoside Triphosphate Pyrophosphohydrolase"/>
    <property type="match status" value="1"/>
</dbReference>
<evidence type="ECO:0000259" key="4">
    <source>
        <dbReference type="PROSITE" id="PS51462"/>
    </source>
</evidence>